<protein>
    <submittedName>
        <fullName evidence="2">Uncharacterized protein</fullName>
    </submittedName>
</protein>
<reference evidence="2" key="1">
    <citation type="journal article" date="2023" name="Science">
        <title>Genome structures resolve the early diversification of teleost fishes.</title>
        <authorList>
            <person name="Parey E."/>
            <person name="Louis A."/>
            <person name="Montfort J."/>
            <person name="Bouchez O."/>
            <person name="Roques C."/>
            <person name="Iampietro C."/>
            <person name="Lluch J."/>
            <person name="Castinel A."/>
            <person name="Donnadieu C."/>
            <person name="Desvignes T."/>
            <person name="Floi Bucao C."/>
            <person name="Jouanno E."/>
            <person name="Wen M."/>
            <person name="Mejri S."/>
            <person name="Dirks R."/>
            <person name="Jansen H."/>
            <person name="Henkel C."/>
            <person name="Chen W.J."/>
            <person name="Zahm M."/>
            <person name="Cabau C."/>
            <person name="Klopp C."/>
            <person name="Thompson A.W."/>
            <person name="Robinson-Rechavi M."/>
            <person name="Braasch I."/>
            <person name="Lecointre G."/>
            <person name="Bobe J."/>
            <person name="Postlethwait J.H."/>
            <person name="Berthelot C."/>
            <person name="Roest Crollius H."/>
            <person name="Guiguen Y."/>
        </authorList>
    </citation>
    <scope>NUCLEOTIDE SEQUENCE</scope>
    <source>
        <strain evidence="2">NC1722</strain>
    </source>
</reference>
<sequence>MVRLQQGLCDLQPLTGDQRLRPLKPEPFLTTWPACGPGDTAGLNVERCVNSLRLMSWQGQVVTSQGQRARGGDVDSCETEVTARSYLEQNPATEGGSVLLQTPLKSFPPAPPRGITSRSAPSRTINLPHARPRPGWGQPHLLHLPGA</sequence>
<dbReference type="AlphaFoldDB" id="A0AAD7WNU4"/>
<proteinExistence type="predicted"/>
<name>A0AAD7WNU4_9TELE</name>
<organism evidence="2 3">
    <name type="scientific">Aldrovandia affinis</name>
    <dbReference type="NCBI Taxonomy" id="143900"/>
    <lineage>
        <taxon>Eukaryota</taxon>
        <taxon>Metazoa</taxon>
        <taxon>Chordata</taxon>
        <taxon>Craniata</taxon>
        <taxon>Vertebrata</taxon>
        <taxon>Euteleostomi</taxon>
        <taxon>Actinopterygii</taxon>
        <taxon>Neopterygii</taxon>
        <taxon>Teleostei</taxon>
        <taxon>Notacanthiformes</taxon>
        <taxon>Halosauridae</taxon>
        <taxon>Aldrovandia</taxon>
    </lineage>
</organism>
<gene>
    <name evidence="2" type="ORF">AAFF_G00346650</name>
</gene>
<evidence type="ECO:0000313" key="3">
    <source>
        <dbReference type="Proteomes" id="UP001221898"/>
    </source>
</evidence>
<evidence type="ECO:0000256" key="1">
    <source>
        <dbReference type="SAM" id="MobiDB-lite"/>
    </source>
</evidence>
<dbReference type="EMBL" id="JAINUG010000056">
    <property type="protein sequence ID" value="KAJ8403797.1"/>
    <property type="molecule type" value="Genomic_DNA"/>
</dbReference>
<dbReference type="Proteomes" id="UP001221898">
    <property type="component" value="Unassembled WGS sequence"/>
</dbReference>
<evidence type="ECO:0000313" key="2">
    <source>
        <dbReference type="EMBL" id="KAJ8403797.1"/>
    </source>
</evidence>
<keyword evidence="3" id="KW-1185">Reference proteome</keyword>
<accession>A0AAD7WNU4</accession>
<feature type="region of interest" description="Disordered" evidence="1">
    <location>
        <begin position="108"/>
        <end position="147"/>
    </location>
</feature>
<feature type="compositionally biased region" description="Polar residues" evidence="1">
    <location>
        <begin position="116"/>
        <end position="125"/>
    </location>
</feature>
<comment type="caution">
    <text evidence="2">The sequence shown here is derived from an EMBL/GenBank/DDBJ whole genome shotgun (WGS) entry which is preliminary data.</text>
</comment>